<reference evidence="2" key="1">
    <citation type="submission" date="2021-07" db="EMBL/GenBank/DDBJ databases">
        <authorList>
            <person name="Catto M.A."/>
            <person name="Jacobson A."/>
            <person name="Kennedy G."/>
            <person name="Labadie P."/>
            <person name="Hunt B.G."/>
            <person name="Srinivasan R."/>
        </authorList>
    </citation>
    <scope>NUCLEOTIDE SEQUENCE</scope>
    <source>
        <strain evidence="2">PL_HMW_Pooled</strain>
        <tissue evidence="2">Head</tissue>
    </source>
</reference>
<accession>A0AAE1HP98</accession>
<evidence type="ECO:0000313" key="3">
    <source>
        <dbReference type="Proteomes" id="UP001219518"/>
    </source>
</evidence>
<feature type="compositionally biased region" description="Low complexity" evidence="1">
    <location>
        <begin position="27"/>
        <end position="44"/>
    </location>
</feature>
<evidence type="ECO:0000313" key="2">
    <source>
        <dbReference type="EMBL" id="KAK3925016.1"/>
    </source>
</evidence>
<gene>
    <name evidence="2" type="ORF">KUF71_013289</name>
</gene>
<dbReference type="EMBL" id="JAHWGI010001208">
    <property type="protein sequence ID" value="KAK3925016.1"/>
    <property type="molecule type" value="Genomic_DNA"/>
</dbReference>
<protein>
    <submittedName>
        <fullName evidence="2">Kinesin-like protein KIN-12C</fullName>
    </submittedName>
</protein>
<dbReference type="Proteomes" id="UP001219518">
    <property type="component" value="Unassembled WGS sequence"/>
</dbReference>
<proteinExistence type="predicted"/>
<feature type="region of interest" description="Disordered" evidence="1">
    <location>
        <begin position="17"/>
        <end position="86"/>
    </location>
</feature>
<reference evidence="2" key="2">
    <citation type="journal article" date="2023" name="BMC Genomics">
        <title>Pest status, molecular evolution, and epigenetic factors derived from the genome assembly of Frankliniella fusca, a thysanopteran phytovirus vector.</title>
        <authorList>
            <person name="Catto M.A."/>
            <person name="Labadie P.E."/>
            <person name="Jacobson A.L."/>
            <person name="Kennedy G.G."/>
            <person name="Srinivasan R."/>
            <person name="Hunt B.G."/>
        </authorList>
    </citation>
    <scope>NUCLEOTIDE SEQUENCE</scope>
    <source>
        <strain evidence="2">PL_HMW_Pooled</strain>
    </source>
</reference>
<keyword evidence="3" id="KW-1185">Reference proteome</keyword>
<evidence type="ECO:0000256" key="1">
    <source>
        <dbReference type="SAM" id="MobiDB-lite"/>
    </source>
</evidence>
<name>A0AAE1HP98_9NEOP</name>
<comment type="caution">
    <text evidence="2">The sequence shown here is derived from an EMBL/GenBank/DDBJ whole genome shotgun (WGS) entry which is preliminary data.</text>
</comment>
<sequence length="117" mass="11989">MSGVGFFAAVKSMAPSSIRRKRRSLKQQRSLQLPDAPAAAAASGSGSGSITPDVVPTWDTAVPPITPPAAFKAPPPGAGPGSAAAGITHEFSGIPHGFLGLKRAKTWLMAKTINEEQ</sequence>
<organism evidence="2 3">
    <name type="scientific">Frankliniella fusca</name>
    <dbReference type="NCBI Taxonomy" id="407009"/>
    <lineage>
        <taxon>Eukaryota</taxon>
        <taxon>Metazoa</taxon>
        <taxon>Ecdysozoa</taxon>
        <taxon>Arthropoda</taxon>
        <taxon>Hexapoda</taxon>
        <taxon>Insecta</taxon>
        <taxon>Pterygota</taxon>
        <taxon>Neoptera</taxon>
        <taxon>Paraneoptera</taxon>
        <taxon>Thysanoptera</taxon>
        <taxon>Terebrantia</taxon>
        <taxon>Thripoidea</taxon>
        <taxon>Thripidae</taxon>
        <taxon>Frankliniella</taxon>
    </lineage>
</organism>
<dbReference type="AlphaFoldDB" id="A0AAE1HP98"/>